<protein>
    <submittedName>
        <fullName evidence="1">CoA transferase</fullName>
    </submittedName>
</protein>
<proteinExistence type="predicted"/>
<dbReference type="RefSeq" id="WP_066471367.1">
    <property type="nucleotide sequence ID" value="NZ_BCNT01000001.1"/>
</dbReference>
<comment type="caution">
    <text evidence="1">The sequence shown here is derived from an EMBL/GenBank/DDBJ whole genome shotgun (WGS) entry which is preliminary data.</text>
</comment>
<dbReference type="InterPro" id="IPR003673">
    <property type="entry name" value="CoA-Trfase_fam_III"/>
</dbReference>
<dbReference type="Gene3D" id="3.40.50.10540">
    <property type="entry name" value="Crotonobetainyl-coa:carnitine coa-transferase, domain 1"/>
    <property type="match status" value="1"/>
</dbReference>
<dbReference type="PANTHER" id="PTHR48228">
    <property type="entry name" value="SUCCINYL-COA--D-CITRAMALATE COA-TRANSFERASE"/>
    <property type="match status" value="1"/>
</dbReference>
<dbReference type="EMBL" id="JBHUMV010000008">
    <property type="protein sequence ID" value="MFD2755935.1"/>
    <property type="molecule type" value="Genomic_DNA"/>
</dbReference>
<name>A0ABW5UU32_9BURK</name>
<dbReference type="Proteomes" id="UP001597463">
    <property type="component" value="Unassembled WGS sequence"/>
</dbReference>
<dbReference type="PANTHER" id="PTHR48228:SF4">
    <property type="entry name" value="BLR3030 PROTEIN"/>
    <property type="match status" value="1"/>
</dbReference>
<evidence type="ECO:0000313" key="2">
    <source>
        <dbReference type="Proteomes" id="UP001597463"/>
    </source>
</evidence>
<dbReference type="Pfam" id="PF02515">
    <property type="entry name" value="CoA_transf_3"/>
    <property type="match status" value="1"/>
</dbReference>
<keyword evidence="1" id="KW-0808">Transferase</keyword>
<reference evidence="2" key="1">
    <citation type="journal article" date="2019" name="Int. J. Syst. Evol. Microbiol.">
        <title>The Global Catalogue of Microorganisms (GCM) 10K type strain sequencing project: providing services to taxonomists for standard genome sequencing and annotation.</title>
        <authorList>
            <consortium name="The Broad Institute Genomics Platform"/>
            <consortium name="The Broad Institute Genome Sequencing Center for Infectious Disease"/>
            <person name="Wu L."/>
            <person name="Ma J."/>
        </authorList>
    </citation>
    <scope>NUCLEOTIDE SEQUENCE [LARGE SCALE GENOMIC DNA]</scope>
    <source>
        <strain evidence="2">TISTR 1906</strain>
    </source>
</reference>
<gene>
    <name evidence="1" type="ORF">ACFSW6_17835</name>
</gene>
<sequence>MENDSSNPASRAPAALAALWTQCGLDARALDRAALTGAARGFASSFASADVVQASVGAAALAATEIGALRTPGLPAQTVGIDAQHAAFESSGFFTLDGQVPQLWAPISGLYACGTAVGEPGWVRIHANFDHHRDGALALLGLPAGSETPRAAVEQALQHWRAQDFEARAAGQGLPVAASRSHAAWQALGQDAVVAAQPLVALQRMGDAPPRKLPGLDAQQRPLAGIRVLDLTRILAGPVAGRTLAAYGADVMLVNSPSLPNIEAIADTSRGKRSVHLDLNDGEGRQALEALASQAHVFMQAYRPGALQARGFGAERLAQLRPGLVVAELCAYGWQGPWAGRRGFDSIVQTASGINVDEAQAREPGNPLLAKPRVLPMQALDYGAGFLLAFGVQAALLRQAAEGGSWRVRVTLAGVAHWLRSLGRVAQPDWDAARPDITPYLETLDSGFGRLQAVRHCAQFSRTPVAWDHPSMPPGSQPPRW</sequence>
<dbReference type="InterPro" id="IPR023606">
    <property type="entry name" value="CoA-Trfase_III_dom_1_sf"/>
</dbReference>
<accession>A0ABW5UU32</accession>
<dbReference type="GO" id="GO:0016740">
    <property type="term" value="F:transferase activity"/>
    <property type="evidence" value="ECO:0007669"/>
    <property type="project" value="UniProtKB-KW"/>
</dbReference>
<keyword evidence="2" id="KW-1185">Reference proteome</keyword>
<evidence type="ECO:0000313" key="1">
    <source>
        <dbReference type="EMBL" id="MFD2755935.1"/>
    </source>
</evidence>
<dbReference type="SUPFAM" id="SSF89796">
    <property type="entry name" value="CoA-transferase family III (CaiB/BaiF)"/>
    <property type="match status" value="2"/>
</dbReference>
<dbReference type="InterPro" id="IPR050509">
    <property type="entry name" value="CoA-transferase_III"/>
</dbReference>
<organism evidence="1 2">
    <name type="scientific">Comamonas terrae</name>
    <dbReference type="NCBI Taxonomy" id="673548"/>
    <lineage>
        <taxon>Bacteria</taxon>
        <taxon>Pseudomonadati</taxon>
        <taxon>Pseudomonadota</taxon>
        <taxon>Betaproteobacteria</taxon>
        <taxon>Burkholderiales</taxon>
        <taxon>Comamonadaceae</taxon>
        <taxon>Comamonas</taxon>
    </lineage>
</organism>